<dbReference type="CDD" id="cd04645">
    <property type="entry name" value="LbH_gamma_CA_like"/>
    <property type="match status" value="1"/>
</dbReference>
<accession>A0A3N0ADM8</accession>
<keyword evidence="2" id="KW-1185">Reference proteome</keyword>
<evidence type="ECO:0000313" key="2">
    <source>
        <dbReference type="Proteomes" id="UP000267368"/>
    </source>
</evidence>
<protein>
    <submittedName>
        <fullName evidence="1">Gamma carbonic anhydrase family protein</fullName>
    </submittedName>
</protein>
<dbReference type="Gene3D" id="2.160.10.10">
    <property type="entry name" value="Hexapeptide repeat proteins"/>
    <property type="match status" value="1"/>
</dbReference>
<dbReference type="RefSeq" id="WP_123198601.1">
    <property type="nucleotide sequence ID" value="NZ_QICB01000007.1"/>
</dbReference>
<reference evidence="2" key="1">
    <citation type="submission" date="2018-05" db="EMBL/GenBank/DDBJ databases">
        <title>Genome Sequencing of selected type strains of the family Eggerthellaceae.</title>
        <authorList>
            <person name="Danylec N."/>
            <person name="Stoll D.A."/>
            <person name="Doetsch A."/>
            <person name="Huch M."/>
        </authorList>
    </citation>
    <scope>NUCLEOTIDE SEQUENCE [LARGE SCALE GENOMIC DNA]</scope>
    <source>
        <strain evidence="2">DSM 17537</strain>
    </source>
</reference>
<evidence type="ECO:0000313" key="1">
    <source>
        <dbReference type="EMBL" id="RNL18858.1"/>
    </source>
</evidence>
<dbReference type="Proteomes" id="UP000267368">
    <property type="component" value="Unassembled WGS sequence"/>
</dbReference>
<dbReference type="EMBL" id="QICB01000007">
    <property type="protein sequence ID" value="RNL18858.1"/>
    <property type="molecule type" value="Genomic_DNA"/>
</dbReference>
<dbReference type="InterPro" id="IPR001451">
    <property type="entry name" value="Hexapep"/>
</dbReference>
<dbReference type="Pfam" id="PF00132">
    <property type="entry name" value="Hexapep"/>
    <property type="match status" value="1"/>
</dbReference>
<dbReference type="PANTHER" id="PTHR13061">
    <property type="entry name" value="DYNACTIN SUBUNIT P25"/>
    <property type="match status" value="1"/>
</dbReference>
<dbReference type="InterPro" id="IPR047324">
    <property type="entry name" value="LbH_gamma_CA-like"/>
</dbReference>
<organism evidence="1 2">
    <name type="scientific">Slackia faecicanis</name>
    <dbReference type="NCBI Taxonomy" id="255723"/>
    <lineage>
        <taxon>Bacteria</taxon>
        <taxon>Bacillati</taxon>
        <taxon>Actinomycetota</taxon>
        <taxon>Coriobacteriia</taxon>
        <taxon>Eggerthellales</taxon>
        <taxon>Eggerthellaceae</taxon>
        <taxon>Slackia</taxon>
    </lineage>
</organism>
<dbReference type="InterPro" id="IPR011004">
    <property type="entry name" value="Trimer_LpxA-like_sf"/>
</dbReference>
<comment type="caution">
    <text evidence="1">The sequence shown here is derived from an EMBL/GenBank/DDBJ whole genome shotgun (WGS) entry which is preliminary data.</text>
</comment>
<dbReference type="PANTHER" id="PTHR13061:SF29">
    <property type="entry name" value="GAMMA CARBONIC ANHYDRASE-LIKE 1, MITOCHONDRIAL-RELATED"/>
    <property type="match status" value="1"/>
</dbReference>
<name>A0A3N0ADM8_9ACTN</name>
<dbReference type="AlphaFoldDB" id="A0A3N0ADM8"/>
<dbReference type="InterPro" id="IPR050484">
    <property type="entry name" value="Transf_Hexapept/Carb_Anhydrase"/>
</dbReference>
<proteinExistence type="predicted"/>
<dbReference type="OrthoDB" id="9803036at2"/>
<sequence>MIIEFKGMRPDIDKAAYIAENATISGDVTLGENSSVWFNAVMRAEVAPITVGALSNVQDHVMLHADYDCPVTIGDRVSIGHSAIVHGATIEDRVIVGMGAIVMNGAVIGEGSIIAAGALVKEGMVVPPYSLVAGVPGVVKKTFEPGQRPQEHNDEVYTDDAFAYAAAPHYPVPVK</sequence>
<gene>
    <name evidence="1" type="ORF">DMP07_07880</name>
</gene>
<dbReference type="SUPFAM" id="SSF51161">
    <property type="entry name" value="Trimeric LpxA-like enzymes"/>
    <property type="match status" value="1"/>
</dbReference>